<protein>
    <submittedName>
        <fullName evidence="2">Uncharacterized protein</fullName>
    </submittedName>
</protein>
<proteinExistence type="predicted"/>
<accession>A0A5C3MN92</accession>
<feature type="compositionally biased region" description="Polar residues" evidence="1">
    <location>
        <begin position="25"/>
        <end position="34"/>
    </location>
</feature>
<evidence type="ECO:0000256" key="1">
    <source>
        <dbReference type="SAM" id="MobiDB-lite"/>
    </source>
</evidence>
<feature type="region of interest" description="Disordered" evidence="1">
    <location>
        <begin position="25"/>
        <end position="50"/>
    </location>
</feature>
<reference evidence="2 3" key="1">
    <citation type="journal article" date="2019" name="Nat. Ecol. Evol.">
        <title>Megaphylogeny resolves global patterns of mushroom evolution.</title>
        <authorList>
            <person name="Varga T."/>
            <person name="Krizsan K."/>
            <person name="Foldi C."/>
            <person name="Dima B."/>
            <person name="Sanchez-Garcia M."/>
            <person name="Sanchez-Ramirez S."/>
            <person name="Szollosi G.J."/>
            <person name="Szarkandi J.G."/>
            <person name="Papp V."/>
            <person name="Albert L."/>
            <person name="Andreopoulos W."/>
            <person name="Angelini C."/>
            <person name="Antonin V."/>
            <person name="Barry K.W."/>
            <person name="Bougher N.L."/>
            <person name="Buchanan P."/>
            <person name="Buyck B."/>
            <person name="Bense V."/>
            <person name="Catcheside P."/>
            <person name="Chovatia M."/>
            <person name="Cooper J."/>
            <person name="Damon W."/>
            <person name="Desjardin D."/>
            <person name="Finy P."/>
            <person name="Geml J."/>
            <person name="Haridas S."/>
            <person name="Hughes K."/>
            <person name="Justo A."/>
            <person name="Karasinski D."/>
            <person name="Kautmanova I."/>
            <person name="Kiss B."/>
            <person name="Kocsube S."/>
            <person name="Kotiranta H."/>
            <person name="LaButti K.M."/>
            <person name="Lechner B.E."/>
            <person name="Liimatainen K."/>
            <person name="Lipzen A."/>
            <person name="Lukacs Z."/>
            <person name="Mihaltcheva S."/>
            <person name="Morgado L.N."/>
            <person name="Niskanen T."/>
            <person name="Noordeloos M.E."/>
            <person name="Ohm R.A."/>
            <person name="Ortiz-Santana B."/>
            <person name="Ovrebo C."/>
            <person name="Racz N."/>
            <person name="Riley R."/>
            <person name="Savchenko A."/>
            <person name="Shiryaev A."/>
            <person name="Soop K."/>
            <person name="Spirin V."/>
            <person name="Szebenyi C."/>
            <person name="Tomsovsky M."/>
            <person name="Tulloss R.E."/>
            <person name="Uehling J."/>
            <person name="Grigoriev I.V."/>
            <person name="Vagvolgyi C."/>
            <person name="Papp T."/>
            <person name="Martin F.M."/>
            <person name="Miettinen O."/>
            <person name="Hibbett D.S."/>
            <person name="Nagy L.G."/>
        </authorList>
    </citation>
    <scope>NUCLEOTIDE SEQUENCE [LARGE SCALE GENOMIC DNA]</scope>
    <source>
        <strain evidence="2 3">OMC1185</strain>
    </source>
</reference>
<dbReference type="Proteomes" id="UP000305948">
    <property type="component" value="Unassembled WGS sequence"/>
</dbReference>
<dbReference type="EMBL" id="ML213530">
    <property type="protein sequence ID" value="TFK46357.1"/>
    <property type="molecule type" value="Genomic_DNA"/>
</dbReference>
<dbReference type="AlphaFoldDB" id="A0A5C3MN92"/>
<evidence type="ECO:0000313" key="2">
    <source>
        <dbReference type="EMBL" id="TFK46357.1"/>
    </source>
</evidence>
<keyword evidence="3" id="KW-1185">Reference proteome</keyword>
<evidence type="ECO:0000313" key="3">
    <source>
        <dbReference type="Proteomes" id="UP000305948"/>
    </source>
</evidence>
<gene>
    <name evidence="2" type="ORF">OE88DRAFT_912830</name>
</gene>
<sequence length="176" mass="19474">MPGKGEYQMADRKLEYSVYNESSRYSPQVMSNPTYGRKHSEHGPKVSPANLDRRSSFISGGWKQCRPRGKHTRSLADPCAIIVSDASCASLISVRQRFQSPYLACRFSWQPSEQCRSGCSARRSLRNSYVLPASSSDAYKTQGSLDSSVAFHTSELPPVLALYISPIIPAGIFCTL</sequence>
<name>A0A5C3MN92_9AGAM</name>
<organism evidence="2 3">
    <name type="scientific">Heliocybe sulcata</name>
    <dbReference type="NCBI Taxonomy" id="5364"/>
    <lineage>
        <taxon>Eukaryota</taxon>
        <taxon>Fungi</taxon>
        <taxon>Dikarya</taxon>
        <taxon>Basidiomycota</taxon>
        <taxon>Agaricomycotina</taxon>
        <taxon>Agaricomycetes</taxon>
        <taxon>Gloeophyllales</taxon>
        <taxon>Gloeophyllaceae</taxon>
        <taxon>Heliocybe</taxon>
    </lineage>
</organism>